<organism evidence="3 4">
    <name type="scientific">Paracoccus spongiarum</name>
    <dbReference type="NCBI Taxonomy" id="3064387"/>
    <lineage>
        <taxon>Bacteria</taxon>
        <taxon>Pseudomonadati</taxon>
        <taxon>Pseudomonadota</taxon>
        <taxon>Alphaproteobacteria</taxon>
        <taxon>Rhodobacterales</taxon>
        <taxon>Paracoccaceae</taxon>
        <taxon>Paracoccus</taxon>
    </lineage>
</organism>
<dbReference type="RefSeq" id="WP_305962645.1">
    <property type="nucleotide sequence ID" value="NZ_JAVAMQ010000004.1"/>
</dbReference>
<feature type="non-terminal residue" evidence="3">
    <location>
        <position position="1"/>
    </location>
</feature>
<evidence type="ECO:0000256" key="2">
    <source>
        <dbReference type="SAM" id="Phobius"/>
    </source>
</evidence>
<keyword evidence="4" id="KW-1185">Reference proteome</keyword>
<keyword evidence="2" id="KW-0472">Membrane</keyword>
<evidence type="ECO:0000256" key="1">
    <source>
        <dbReference type="SAM" id="MobiDB-lite"/>
    </source>
</evidence>
<comment type="caution">
    <text evidence="3">The sequence shown here is derived from an EMBL/GenBank/DDBJ whole genome shotgun (WGS) entry which is preliminary data.</text>
</comment>
<feature type="compositionally biased region" description="Basic and acidic residues" evidence="1">
    <location>
        <begin position="42"/>
        <end position="55"/>
    </location>
</feature>
<dbReference type="Proteomes" id="UP001224997">
    <property type="component" value="Unassembled WGS sequence"/>
</dbReference>
<accession>A0ABT9JB06</accession>
<sequence length="83" mass="8619">PMFTCGLLRSNFAFAIYGLLIAGRGVLMAPNLTCAAMYKAAGEKSRARDRPRDRPGAAPKGLAGTGCVPQALAWGNRLPGAAD</sequence>
<keyword evidence="2" id="KW-1133">Transmembrane helix</keyword>
<name>A0ABT9JB06_9RHOB</name>
<feature type="transmembrane region" description="Helical" evidence="2">
    <location>
        <begin position="12"/>
        <end position="38"/>
    </location>
</feature>
<feature type="region of interest" description="Disordered" evidence="1">
    <location>
        <begin position="42"/>
        <end position="64"/>
    </location>
</feature>
<gene>
    <name evidence="3" type="ORF">Q5Y72_06875</name>
</gene>
<dbReference type="EMBL" id="JAVAMQ010000004">
    <property type="protein sequence ID" value="MDP5306810.1"/>
    <property type="molecule type" value="Genomic_DNA"/>
</dbReference>
<evidence type="ECO:0000313" key="3">
    <source>
        <dbReference type="EMBL" id="MDP5306810.1"/>
    </source>
</evidence>
<keyword evidence="2" id="KW-0812">Transmembrane</keyword>
<proteinExistence type="predicted"/>
<protein>
    <submittedName>
        <fullName evidence="3">Uncharacterized protein</fullName>
    </submittedName>
</protein>
<evidence type="ECO:0000313" key="4">
    <source>
        <dbReference type="Proteomes" id="UP001224997"/>
    </source>
</evidence>
<reference evidence="3 4" key="1">
    <citation type="submission" date="2023-08" db="EMBL/GenBank/DDBJ databases">
        <authorList>
            <person name="Park J.-S."/>
        </authorList>
    </citation>
    <scope>NUCLEOTIDE SEQUENCE [LARGE SCALE GENOMIC DNA]</scope>
    <source>
        <strain evidence="3 4">2205BS29-5</strain>
    </source>
</reference>